<dbReference type="GO" id="GO:0008168">
    <property type="term" value="F:methyltransferase activity"/>
    <property type="evidence" value="ECO:0007669"/>
    <property type="project" value="UniProtKB-KW"/>
</dbReference>
<sequence>MQQFNTPFQSLTLQRLPLRNRETLRAWDAADEYLLEHLGETGVSGRVMILNDSFGALTLNLATYSPVLYSDSWLAHQSAIHNAQHNGIATDSFQCLASTEPLQGTFDHVLIRFPKNLSWFEEQLLRLRPHIHENTQIVAAGMAKYIHTSTLSLLEKTLGPTRTSLARKKARLAFVTFDSSFAPAKSSFPKTLSMPGNLITINHANVFSREKLDIGTRFFLEHLLDDRHYDNIVDLGCGNGILGLTAASRHPDSTVTFVDESYMAVQSARESWQANHLSEDKGRFITNDCLTDFPANSADLVLCNPPFHQGETIGDHIARRMFKQAHHVLRPGGELRIVGNRHLNYHTRLKQLFGGYRLVASDAKFVILSSTRHS</sequence>
<organism evidence="9 10">
    <name type="scientific">Kistimonas scapharcae</name>
    <dbReference type="NCBI Taxonomy" id="1036133"/>
    <lineage>
        <taxon>Bacteria</taxon>
        <taxon>Pseudomonadati</taxon>
        <taxon>Pseudomonadota</taxon>
        <taxon>Gammaproteobacteria</taxon>
        <taxon>Oceanospirillales</taxon>
        <taxon>Endozoicomonadaceae</taxon>
        <taxon>Kistimonas</taxon>
    </lineage>
</organism>
<dbReference type="Pfam" id="PF26049">
    <property type="entry name" value="RLMG_N"/>
    <property type="match status" value="1"/>
</dbReference>
<evidence type="ECO:0000256" key="1">
    <source>
        <dbReference type="ARBA" id="ARBA00022490"/>
    </source>
</evidence>
<evidence type="ECO:0000313" key="9">
    <source>
        <dbReference type="EMBL" id="GAA4649371.1"/>
    </source>
</evidence>
<dbReference type="EMBL" id="BAABFL010000131">
    <property type="protein sequence ID" value="GAA4649371.1"/>
    <property type="molecule type" value="Genomic_DNA"/>
</dbReference>
<dbReference type="InterPro" id="IPR002052">
    <property type="entry name" value="DNA_methylase_N6_adenine_CS"/>
</dbReference>
<dbReference type="CDD" id="cd02440">
    <property type="entry name" value="AdoMet_MTases"/>
    <property type="match status" value="1"/>
</dbReference>
<keyword evidence="5 6" id="KW-0949">S-adenosyl-L-methionine</keyword>
<dbReference type="InterPro" id="IPR058679">
    <property type="entry name" value="RlmG_N"/>
</dbReference>
<dbReference type="GO" id="GO:0032259">
    <property type="term" value="P:methylation"/>
    <property type="evidence" value="ECO:0007669"/>
    <property type="project" value="UniProtKB-KW"/>
</dbReference>
<name>A0ABP8V2A3_9GAMM</name>
<evidence type="ECO:0000256" key="4">
    <source>
        <dbReference type="ARBA" id="ARBA00022679"/>
    </source>
</evidence>
<comment type="caution">
    <text evidence="9">The sequence shown here is derived from an EMBL/GenBank/DDBJ whole genome shotgun (WGS) entry which is preliminary data.</text>
</comment>
<feature type="domain" description="RlmG N-terminal" evidence="8">
    <location>
        <begin position="1"/>
        <end position="178"/>
    </location>
</feature>
<dbReference type="SUPFAM" id="SSF53335">
    <property type="entry name" value="S-adenosyl-L-methionine-dependent methyltransferases"/>
    <property type="match status" value="1"/>
</dbReference>
<accession>A0ABP8V2A3</accession>
<feature type="domain" description="Methyltransferase small" evidence="7">
    <location>
        <begin position="199"/>
        <end position="368"/>
    </location>
</feature>
<keyword evidence="2 6" id="KW-0698">rRNA processing</keyword>
<dbReference type="Proteomes" id="UP001500604">
    <property type="component" value="Unassembled WGS sequence"/>
</dbReference>
<proteinExistence type="inferred from homology"/>
<dbReference type="PANTHER" id="PTHR47816">
    <property type="entry name" value="RIBOSOMAL RNA SMALL SUBUNIT METHYLTRANSFERASE C"/>
    <property type="match status" value="1"/>
</dbReference>
<evidence type="ECO:0000256" key="2">
    <source>
        <dbReference type="ARBA" id="ARBA00022552"/>
    </source>
</evidence>
<dbReference type="InterPro" id="IPR007848">
    <property type="entry name" value="Small_mtfrase_dom"/>
</dbReference>
<dbReference type="InterPro" id="IPR029063">
    <property type="entry name" value="SAM-dependent_MTases_sf"/>
</dbReference>
<evidence type="ECO:0000259" key="8">
    <source>
        <dbReference type="Pfam" id="PF26049"/>
    </source>
</evidence>
<comment type="catalytic activity">
    <reaction evidence="6">
        <text>guanosine(1835) in 23S rRNA + S-adenosyl-L-methionine = N(2)-methylguanosine(1835) in 23S rRNA + S-adenosyl-L-homocysteine + H(+)</text>
        <dbReference type="Rhea" id="RHEA:42744"/>
        <dbReference type="Rhea" id="RHEA-COMP:10217"/>
        <dbReference type="Rhea" id="RHEA-COMP:10218"/>
        <dbReference type="ChEBI" id="CHEBI:15378"/>
        <dbReference type="ChEBI" id="CHEBI:57856"/>
        <dbReference type="ChEBI" id="CHEBI:59789"/>
        <dbReference type="ChEBI" id="CHEBI:74269"/>
        <dbReference type="ChEBI" id="CHEBI:74481"/>
        <dbReference type="EC" id="2.1.1.174"/>
    </reaction>
</comment>
<comment type="function">
    <text evidence="6">Specifically methylates the guanine in position 1835 (m2G1835) of 23S rRNA.</text>
</comment>
<keyword evidence="4 6" id="KW-0808">Transferase</keyword>
<evidence type="ECO:0000259" key="7">
    <source>
        <dbReference type="Pfam" id="PF05175"/>
    </source>
</evidence>
<evidence type="ECO:0000313" key="10">
    <source>
        <dbReference type="Proteomes" id="UP001500604"/>
    </source>
</evidence>
<dbReference type="HAMAP" id="MF_01859">
    <property type="entry name" value="23SrRNA_methyltr_G"/>
    <property type="match status" value="1"/>
</dbReference>
<dbReference type="Gene3D" id="3.40.50.150">
    <property type="entry name" value="Vaccinia Virus protein VP39"/>
    <property type="match status" value="2"/>
</dbReference>
<dbReference type="PROSITE" id="PS00092">
    <property type="entry name" value="N6_MTASE"/>
    <property type="match status" value="1"/>
</dbReference>
<dbReference type="PANTHER" id="PTHR47816:SF5">
    <property type="entry name" value="RIBOSOMAL RNA LARGE SUBUNIT METHYLTRANSFERASE G"/>
    <property type="match status" value="1"/>
</dbReference>
<comment type="subcellular location">
    <subcellularLocation>
        <location evidence="6">Cytoplasm</location>
    </subcellularLocation>
</comment>
<protein>
    <recommendedName>
        <fullName evidence="6">Ribosomal RNA large subunit methyltransferase G</fullName>
        <ecNumber evidence="6">2.1.1.174</ecNumber>
    </recommendedName>
    <alternativeName>
        <fullName evidence="6">23S rRNA m2G1835 methyltransferase</fullName>
    </alternativeName>
    <alternativeName>
        <fullName evidence="6">rRNA (guanine-N(2)-)-methyltransferase RlmG</fullName>
    </alternativeName>
</protein>
<dbReference type="RefSeq" id="WP_345195190.1">
    <property type="nucleotide sequence ID" value="NZ_BAABFL010000131.1"/>
</dbReference>
<dbReference type="EC" id="2.1.1.174" evidence="6"/>
<dbReference type="PIRSF" id="PIRSF037565">
    <property type="entry name" value="RRNA_m2G_Mtase_RsmD_prd"/>
    <property type="match status" value="1"/>
</dbReference>
<reference evidence="10" key="1">
    <citation type="journal article" date="2019" name="Int. J. Syst. Evol. Microbiol.">
        <title>The Global Catalogue of Microorganisms (GCM) 10K type strain sequencing project: providing services to taxonomists for standard genome sequencing and annotation.</title>
        <authorList>
            <consortium name="The Broad Institute Genomics Platform"/>
            <consortium name="The Broad Institute Genome Sequencing Center for Infectious Disease"/>
            <person name="Wu L."/>
            <person name="Ma J."/>
        </authorList>
    </citation>
    <scope>NUCLEOTIDE SEQUENCE [LARGE SCALE GENOMIC DNA]</scope>
    <source>
        <strain evidence="10">JCM 17805</strain>
    </source>
</reference>
<keyword evidence="3 6" id="KW-0489">Methyltransferase</keyword>
<evidence type="ECO:0000256" key="6">
    <source>
        <dbReference type="HAMAP-Rule" id="MF_01859"/>
    </source>
</evidence>
<evidence type="ECO:0000256" key="5">
    <source>
        <dbReference type="ARBA" id="ARBA00022691"/>
    </source>
</evidence>
<dbReference type="Pfam" id="PF05175">
    <property type="entry name" value="MTS"/>
    <property type="match status" value="1"/>
</dbReference>
<keyword evidence="10" id="KW-1185">Reference proteome</keyword>
<evidence type="ECO:0000256" key="3">
    <source>
        <dbReference type="ARBA" id="ARBA00022603"/>
    </source>
</evidence>
<keyword evidence="1 6" id="KW-0963">Cytoplasm</keyword>
<gene>
    <name evidence="6" type="primary">rlmG</name>
    <name evidence="9" type="ORF">GCM10023116_16450</name>
</gene>
<dbReference type="InterPro" id="IPR017237">
    <property type="entry name" value="RLMG"/>
</dbReference>
<dbReference type="InterPro" id="IPR046977">
    <property type="entry name" value="RsmC/RlmG"/>
</dbReference>
<comment type="similarity">
    <text evidence="6">Belongs to the methyltransferase superfamily. RlmG family.</text>
</comment>